<reference evidence="2 3" key="1">
    <citation type="submission" date="2020-03" db="EMBL/GenBank/DDBJ databases">
        <title>Draft Genome Sequence of Cudoniella acicularis.</title>
        <authorList>
            <person name="Buettner E."/>
            <person name="Kellner H."/>
        </authorList>
    </citation>
    <scope>NUCLEOTIDE SEQUENCE [LARGE SCALE GENOMIC DNA]</scope>
    <source>
        <strain evidence="2 3">DSM 108380</strain>
    </source>
</reference>
<evidence type="ECO:0000313" key="3">
    <source>
        <dbReference type="Proteomes" id="UP000566819"/>
    </source>
</evidence>
<evidence type="ECO:0000313" key="2">
    <source>
        <dbReference type="EMBL" id="KAF4622812.1"/>
    </source>
</evidence>
<gene>
    <name evidence="2" type="ORF">G7Y89_g14214</name>
</gene>
<comment type="caution">
    <text evidence="2">The sequence shown here is derived from an EMBL/GenBank/DDBJ whole genome shotgun (WGS) entry which is preliminary data.</text>
</comment>
<name>A0A8H4VUL1_9HELO</name>
<keyword evidence="3" id="KW-1185">Reference proteome</keyword>
<accession>A0A8H4VUL1</accession>
<dbReference type="Proteomes" id="UP000566819">
    <property type="component" value="Unassembled WGS sequence"/>
</dbReference>
<dbReference type="EMBL" id="JAAMPI010001820">
    <property type="protein sequence ID" value="KAF4622812.1"/>
    <property type="molecule type" value="Genomic_DNA"/>
</dbReference>
<dbReference type="AlphaFoldDB" id="A0A8H4VUL1"/>
<proteinExistence type="predicted"/>
<feature type="compositionally biased region" description="Acidic residues" evidence="1">
    <location>
        <begin position="37"/>
        <end position="49"/>
    </location>
</feature>
<evidence type="ECO:0000256" key="1">
    <source>
        <dbReference type="SAM" id="MobiDB-lite"/>
    </source>
</evidence>
<feature type="region of interest" description="Disordered" evidence="1">
    <location>
        <begin position="37"/>
        <end position="60"/>
    </location>
</feature>
<organism evidence="2 3">
    <name type="scientific">Cudoniella acicularis</name>
    <dbReference type="NCBI Taxonomy" id="354080"/>
    <lineage>
        <taxon>Eukaryota</taxon>
        <taxon>Fungi</taxon>
        <taxon>Dikarya</taxon>
        <taxon>Ascomycota</taxon>
        <taxon>Pezizomycotina</taxon>
        <taxon>Leotiomycetes</taxon>
        <taxon>Helotiales</taxon>
        <taxon>Tricladiaceae</taxon>
        <taxon>Cudoniella</taxon>
    </lineage>
</organism>
<protein>
    <submittedName>
        <fullName evidence="2">Uncharacterized protein</fullName>
    </submittedName>
</protein>
<sequence>MIKRRTIHIRTCRSRWQARASDNFLDFHALTPFVVDADEEEEEEDEADASADAGGDRDGVLTSVGGGTAAARCVGGGGFAPLVAAAVVTPGETDDVCGDELVTGSVVMAEGVPESKVSIVIFEIEKSDDEDG</sequence>